<evidence type="ECO:0000256" key="1">
    <source>
        <dbReference type="ARBA" id="ARBA00005278"/>
    </source>
</evidence>
<comment type="similarity">
    <text evidence="1">Belongs to the GerABKA family.</text>
</comment>
<name>A0A1M6QL82_9FIRM</name>
<dbReference type="RefSeq" id="WP_072967239.1">
    <property type="nucleotide sequence ID" value="NZ_FRAJ01000011.1"/>
</dbReference>
<dbReference type="InterPro" id="IPR004995">
    <property type="entry name" value="Spore_Ger"/>
</dbReference>
<feature type="transmembrane region" description="Helical" evidence="3">
    <location>
        <begin position="411"/>
        <end position="436"/>
    </location>
</feature>
<dbReference type="AlphaFoldDB" id="A0A1M6QL82"/>
<dbReference type="EMBL" id="FRAJ01000011">
    <property type="protein sequence ID" value="SHK21024.1"/>
    <property type="molecule type" value="Genomic_DNA"/>
</dbReference>
<sequence length="484" mass="54856">MKKNQEKINLYKKFANKIKEFNNPHLGITIRRLIINKKDIYILFIPQITDKNKISNDIIKPLINHNEKTKLNIEKMSNSLIYCEDIFIDQDENKIMYYILKGYSVIFITGEKKYIVANTTKIEKRTTSTPELESPLKAPRDSFTENFDSNLSLIRYRIKDPSLKIEHFTLGKRTKTSVAMIYLDDVANPKYVNEIRSRITKINVDGILESGYIHKFIRNNAFDLFPQAGIAERSDSACTNILEGKICIIVEGSNLALIVPKIFIEFLDSADDYYGNLYLAIFAKFLRIIALLIALTSSSLYIALVSFHPDILPPKYILMLASFRETVPFNSFLEALVMEIISELLREASIILPKQIGPAIGIVGTIVIGQAAVGAGLVSPLLVIVIALSTMCSFVAPDYTIMSPIRIIKFFLLFITGIFGLLGFTLGLTCIVINIISQTSFGIPYCSPFTPFNFKDFKNYFLSDITLSKKRPKFLIPKDTRRSK</sequence>
<dbReference type="GO" id="GO:0016020">
    <property type="term" value="C:membrane"/>
    <property type="evidence" value="ECO:0007669"/>
    <property type="project" value="InterPro"/>
</dbReference>
<keyword evidence="3" id="KW-1133">Transmembrane helix</keyword>
<feature type="transmembrane region" description="Helical" evidence="3">
    <location>
        <begin position="285"/>
        <end position="307"/>
    </location>
</feature>
<dbReference type="STRING" id="1121266.SAMN02745883_01549"/>
<dbReference type="InterPro" id="IPR050768">
    <property type="entry name" value="UPF0353/GerABKA_families"/>
</dbReference>
<dbReference type="Proteomes" id="UP000184082">
    <property type="component" value="Unassembled WGS sequence"/>
</dbReference>
<dbReference type="GO" id="GO:0009847">
    <property type="term" value="P:spore germination"/>
    <property type="evidence" value="ECO:0007669"/>
    <property type="project" value="InterPro"/>
</dbReference>
<keyword evidence="3" id="KW-0812">Transmembrane</keyword>
<dbReference type="Pfam" id="PF03323">
    <property type="entry name" value="GerA"/>
    <property type="match status" value="1"/>
</dbReference>
<keyword evidence="5" id="KW-1185">Reference proteome</keyword>
<dbReference type="PANTHER" id="PTHR22550">
    <property type="entry name" value="SPORE GERMINATION PROTEIN"/>
    <property type="match status" value="1"/>
</dbReference>
<reference evidence="4 5" key="1">
    <citation type="submission" date="2016-11" db="EMBL/GenBank/DDBJ databases">
        <authorList>
            <person name="Jaros S."/>
            <person name="Januszkiewicz K."/>
            <person name="Wedrychowicz H."/>
        </authorList>
    </citation>
    <scope>NUCLEOTIDE SEQUENCE [LARGE SCALE GENOMIC DNA]</scope>
    <source>
        <strain evidence="4 5">DSM 14501</strain>
    </source>
</reference>
<dbReference type="PANTHER" id="PTHR22550:SF5">
    <property type="entry name" value="LEUCINE ZIPPER PROTEIN 4"/>
    <property type="match status" value="1"/>
</dbReference>
<accession>A0A1M6QL82</accession>
<dbReference type="PIRSF" id="PIRSF005690">
    <property type="entry name" value="GerBA"/>
    <property type="match status" value="1"/>
</dbReference>
<evidence type="ECO:0000256" key="3">
    <source>
        <dbReference type="SAM" id="Phobius"/>
    </source>
</evidence>
<proteinExistence type="inferred from homology"/>
<evidence type="ECO:0000256" key="2">
    <source>
        <dbReference type="ARBA" id="ARBA00023136"/>
    </source>
</evidence>
<evidence type="ECO:0000313" key="4">
    <source>
        <dbReference type="EMBL" id="SHK21024.1"/>
    </source>
</evidence>
<protein>
    <submittedName>
        <fullName evidence="4">Spore germination protein KA</fullName>
    </submittedName>
</protein>
<evidence type="ECO:0000313" key="5">
    <source>
        <dbReference type="Proteomes" id="UP000184082"/>
    </source>
</evidence>
<organism evidence="4 5">
    <name type="scientific">Caminicella sporogenes DSM 14501</name>
    <dbReference type="NCBI Taxonomy" id="1121266"/>
    <lineage>
        <taxon>Bacteria</taxon>
        <taxon>Bacillati</taxon>
        <taxon>Bacillota</taxon>
        <taxon>Clostridia</taxon>
        <taxon>Peptostreptococcales</taxon>
        <taxon>Caminicellaceae</taxon>
        <taxon>Caminicella</taxon>
    </lineage>
</organism>
<gene>
    <name evidence="4" type="ORF">SAMN02745883_01549</name>
</gene>
<keyword evidence="2 3" id="KW-0472">Membrane</keyword>